<feature type="region of interest" description="Disordered" evidence="1">
    <location>
        <begin position="1"/>
        <end position="28"/>
    </location>
</feature>
<comment type="caution">
    <text evidence="2">The sequence shown here is derived from an EMBL/GenBank/DDBJ whole genome shotgun (WGS) entry which is preliminary data.</text>
</comment>
<name>A0ABT5RWU9_9BURK</name>
<proteinExistence type="predicted"/>
<sequence>MSVNRQKFDKGSFATGSTSAQSVGTESRENLKNLTSASEGLPVQVNQDNPLPQPFLLLKVNMEEGSDIAKRRSFPEFSKREPVCLEWRNVVNPASTSFISLTVTNLGQVASDAVRIHYQFVYCTYRDHARDQGFTIDHAFEAKSDEKSFFVDFVPASSNRVFLIPYPIDTTSFPELKNLYFRARVSTLWEAKVPIENWDFATDPKVTEATKVFP</sequence>
<keyword evidence="3" id="KW-1185">Reference proteome</keyword>
<dbReference type="EMBL" id="JAPCKI010000006">
    <property type="protein sequence ID" value="MDD2178171.1"/>
    <property type="molecule type" value="Genomic_DNA"/>
</dbReference>
<evidence type="ECO:0000256" key="1">
    <source>
        <dbReference type="SAM" id="MobiDB-lite"/>
    </source>
</evidence>
<evidence type="ECO:0000313" key="3">
    <source>
        <dbReference type="Proteomes" id="UP001148932"/>
    </source>
</evidence>
<organism evidence="2 3">
    <name type="scientific">Acidovorax benzenivorans</name>
    <dbReference type="NCBI Taxonomy" id="2987520"/>
    <lineage>
        <taxon>Bacteria</taxon>
        <taxon>Pseudomonadati</taxon>
        <taxon>Pseudomonadota</taxon>
        <taxon>Betaproteobacteria</taxon>
        <taxon>Burkholderiales</taxon>
        <taxon>Comamonadaceae</taxon>
        <taxon>Acidovorax</taxon>
    </lineage>
</organism>
<evidence type="ECO:0000313" key="2">
    <source>
        <dbReference type="EMBL" id="MDD2178171.1"/>
    </source>
</evidence>
<dbReference type="Proteomes" id="UP001148932">
    <property type="component" value="Unassembled WGS sequence"/>
</dbReference>
<reference evidence="2" key="1">
    <citation type="submission" date="2022-10" db="EMBL/GenBank/DDBJ databases">
        <title>Description of microaerobic benzene degrading bacteria.</title>
        <authorList>
            <person name="Bedics A."/>
            <person name="Tancsics A."/>
            <person name="Banerjee S."/>
        </authorList>
    </citation>
    <scope>NUCLEOTIDE SEQUENCE</scope>
    <source>
        <strain evidence="2">D2M1</strain>
    </source>
</reference>
<accession>A0ABT5RWU9</accession>
<feature type="compositionally biased region" description="Basic and acidic residues" evidence="1">
    <location>
        <begin position="1"/>
        <end position="10"/>
    </location>
</feature>
<protein>
    <submittedName>
        <fullName evidence="2">Uncharacterized protein</fullName>
    </submittedName>
</protein>
<gene>
    <name evidence="2" type="ORF">OIN59_12065</name>
</gene>
<dbReference type="RefSeq" id="WP_274110613.1">
    <property type="nucleotide sequence ID" value="NZ_JAPCKI010000006.1"/>
</dbReference>
<feature type="compositionally biased region" description="Polar residues" evidence="1">
    <location>
        <begin position="14"/>
        <end position="25"/>
    </location>
</feature>